<dbReference type="Proteomes" id="UP000077266">
    <property type="component" value="Unassembled WGS sequence"/>
</dbReference>
<reference evidence="1 2" key="1">
    <citation type="journal article" date="2016" name="Mol. Biol. Evol.">
        <title>Comparative Genomics of Early-Diverging Mushroom-Forming Fungi Provides Insights into the Origins of Lignocellulose Decay Capabilities.</title>
        <authorList>
            <person name="Nagy L.G."/>
            <person name="Riley R."/>
            <person name="Tritt A."/>
            <person name="Adam C."/>
            <person name="Daum C."/>
            <person name="Floudas D."/>
            <person name="Sun H."/>
            <person name="Yadav J.S."/>
            <person name="Pangilinan J."/>
            <person name="Larsson K.H."/>
            <person name="Matsuura K."/>
            <person name="Barry K."/>
            <person name="Labutti K."/>
            <person name="Kuo R."/>
            <person name="Ohm R.A."/>
            <person name="Bhattacharya S.S."/>
            <person name="Shirouzu T."/>
            <person name="Yoshinaga Y."/>
            <person name="Martin F.M."/>
            <person name="Grigoriev I.V."/>
            <person name="Hibbett D.S."/>
        </authorList>
    </citation>
    <scope>NUCLEOTIDE SEQUENCE [LARGE SCALE GENOMIC DNA]</scope>
    <source>
        <strain evidence="1 2">HHB12029</strain>
    </source>
</reference>
<protein>
    <submittedName>
        <fullName evidence="1">Uncharacterized protein</fullName>
    </submittedName>
</protein>
<proteinExistence type="predicted"/>
<evidence type="ECO:0000313" key="1">
    <source>
        <dbReference type="EMBL" id="KZV95442.1"/>
    </source>
</evidence>
<organism evidence="1 2">
    <name type="scientific">Exidia glandulosa HHB12029</name>
    <dbReference type="NCBI Taxonomy" id="1314781"/>
    <lineage>
        <taxon>Eukaryota</taxon>
        <taxon>Fungi</taxon>
        <taxon>Dikarya</taxon>
        <taxon>Basidiomycota</taxon>
        <taxon>Agaricomycotina</taxon>
        <taxon>Agaricomycetes</taxon>
        <taxon>Auriculariales</taxon>
        <taxon>Exidiaceae</taxon>
        <taxon>Exidia</taxon>
    </lineage>
</organism>
<gene>
    <name evidence="1" type="ORF">EXIGLDRAFT_475041</name>
</gene>
<dbReference type="AlphaFoldDB" id="A0A165JWP7"/>
<accession>A0A165JWP7</accession>
<dbReference type="InParanoid" id="A0A165JWP7"/>
<name>A0A165JWP7_EXIGL</name>
<sequence length="148" mass="16698">MNFSLIRQFLSGTVARPFWPRSCRDPHHMFIVTLIHPIHLFLRAVLTLCFAYRTCTVYAFRSHPADLFFRPPSAHVLARLLSAFPCSGTSASARKFGTSPETRSAVLARRSTCVFEASPARLASFPILYYCTPFPFFSLFVSLRQGCA</sequence>
<dbReference type="EMBL" id="KV425957">
    <property type="protein sequence ID" value="KZV95442.1"/>
    <property type="molecule type" value="Genomic_DNA"/>
</dbReference>
<keyword evidence="2" id="KW-1185">Reference proteome</keyword>
<evidence type="ECO:0000313" key="2">
    <source>
        <dbReference type="Proteomes" id="UP000077266"/>
    </source>
</evidence>